<keyword evidence="2" id="KW-1185">Reference proteome</keyword>
<dbReference type="Proteomes" id="UP000190037">
    <property type="component" value="Unassembled WGS sequence"/>
</dbReference>
<dbReference type="STRING" id="159449.B4N89_04505"/>
<gene>
    <name evidence="1" type="ORF">B4N89_04505</name>
</gene>
<dbReference type="AlphaFoldDB" id="A0A1T3NTU2"/>
<protein>
    <submittedName>
        <fullName evidence="1">ATP-binding protein</fullName>
    </submittedName>
</protein>
<dbReference type="EMBL" id="MWQN01000001">
    <property type="protein sequence ID" value="OPC80303.1"/>
    <property type="molecule type" value="Genomic_DNA"/>
</dbReference>
<dbReference type="GO" id="GO:0005524">
    <property type="term" value="F:ATP binding"/>
    <property type="evidence" value="ECO:0007669"/>
    <property type="project" value="UniProtKB-KW"/>
</dbReference>
<dbReference type="InterPro" id="IPR036890">
    <property type="entry name" value="HATPase_C_sf"/>
</dbReference>
<dbReference type="SUPFAM" id="SSF55874">
    <property type="entry name" value="ATPase domain of HSP90 chaperone/DNA topoisomerase II/histidine kinase"/>
    <property type="match status" value="1"/>
</dbReference>
<sequence>MDDWRIDVPTSGSKHLPPDPGYIKGLASQGYRFEEAVADLVDNSIDAGASEVVVHFRRTGDLLTSLVVVDNGRGMTEAELDTAMTVGKRRAYDDTALGMFGMGLKAASFSHAESVTVISRAKRAGTVGRRWRTESAQESFQCDIVELEFAKRFLDLYDEYVVWNGTAVRWDGVRDFPARGDAGQTDIYVTKTMRSLADHLGLHLHRFLADGRIRITIAVSGTDDDVPPMTWQVQAVDPFGYAVSGLPGYPRVFTTTLDGVGPLTLTAHVWTPRSNAEQFRLPGGILARQGLYAYRHDRLVQAGGWYGLRQSEQHLSLARVAFDLPADSEHAFGLTVKKAELQPVPGFVDAVEQAVDADGHTFLDYLKDAEGAYRQARTTTRERKAVLPPGKGFAPELRAAIEEELPFVPGEEPIEVRWVPLGGDVFFSIDRDERRLLLNKQFRAALLGGRRGGLNDVPVLKTLLYLLMNEAFTGERIGPRVKDNLDLWQSLLLTAVKSETAKYGSEGGA</sequence>
<organism evidence="1 2">
    <name type="scientific">Embleya scabrispora</name>
    <dbReference type="NCBI Taxonomy" id="159449"/>
    <lineage>
        <taxon>Bacteria</taxon>
        <taxon>Bacillati</taxon>
        <taxon>Actinomycetota</taxon>
        <taxon>Actinomycetes</taxon>
        <taxon>Kitasatosporales</taxon>
        <taxon>Streptomycetaceae</taxon>
        <taxon>Embleya</taxon>
    </lineage>
</organism>
<evidence type="ECO:0000313" key="1">
    <source>
        <dbReference type="EMBL" id="OPC80303.1"/>
    </source>
</evidence>
<dbReference type="RefSeq" id="WP_078974563.1">
    <property type="nucleotide sequence ID" value="NZ_MWQN01000001.1"/>
</dbReference>
<evidence type="ECO:0000313" key="2">
    <source>
        <dbReference type="Proteomes" id="UP000190037"/>
    </source>
</evidence>
<proteinExistence type="predicted"/>
<name>A0A1T3NTU2_9ACTN</name>
<dbReference type="OrthoDB" id="3757919at2"/>
<comment type="caution">
    <text evidence="1">The sequence shown here is derived from an EMBL/GenBank/DDBJ whole genome shotgun (WGS) entry which is preliminary data.</text>
</comment>
<accession>A0A1T3NTU2</accession>
<reference evidence="1 2" key="1">
    <citation type="submission" date="2017-03" db="EMBL/GenBank/DDBJ databases">
        <title>Draft genome sequence of Streptomyces scabrisporus NF3, endophyte isolated from Amphipterygium adstringens.</title>
        <authorList>
            <person name="Vazquez M."/>
            <person name="Ceapa C.D."/>
            <person name="Rodriguez Luna D."/>
            <person name="Sanchez Esquivel S."/>
        </authorList>
    </citation>
    <scope>NUCLEOTIDE SEQUENCE [LARGE SCALE GENOMIC DNA]</scope>
    <source>
        <strain evidence="1 2">NF3</strain>
    </source>
</reference>
<dbReference type="Gene3D" id="3.30.565.10">
    <property type="entry name" value="Histidine kinase-like ATPase, C-terminal domain"/>
    <property type="match status" value="1"/>
</dbReference>
<dbReference type="Pfam" id="PF13589">
    <property type="entry name" value="HATPase_c_3"/>
    <property type="match status" value="1"/>
</dbReference>
<keyword evidence="1" id="KW-0547">Nucleotide-binding</keyword>
<dbReference type="eggNOG" id="COG0323">
    <property type="taxonomic scope" value="Bacteria"/>
</dbReference>
<keyword evidence="1" id="KW-0067">ATP-binding</keyword>